<gene>
    <name evidence="2" type="ORF">DW855_01700</name>
</gene>
<dbReference type="InterPro" id="IPR007577">
    <property type="entry name" value="GlycoTrfase_DXD_sugar-bd_CS"/>
</dbReference>
<dbReference type="InterPro" id="IPR029044">
    <property type="entry name" value="Nucleotide-diphossugar_trans"/>
</dbReference>
<dbReference type="SUPFAM" id="SSF53448">
    <property type="entry name" value="Nucleotide-diphospho-sugar transferases"/>
    <property type="match status" value="1"/>
</dbReference>
<proteinExistence type="predicted"/>
<keyword evidence="1 2" id="KW-0808">Transferase</keyword>
<dbReference type="Pfam" id="PF04488">
    <property type="entry name" value="Gly_transf_sug"/>
    <property type="match status" value="1"/>
</dbReference>
<accession>A0A3E2W8B5</accession>
<protein>
    <submittedName>
        <fullName evidence="2">Glycosyl transferase</fullName>
    </submittedName>
</protein>
<evidence type="ECO:0000313" key="3">
    <source>
        <dbReference type="Proteomes" id="UP000260733"/>
    </source>
</evidence>
<evidence type="ECO:0000313" key="2">
    <source>
        <dbReference type="EMBL" id="RGC21163.1"/>
    </source>
</evidence>
<dbReference type="Gene3D" id="3.90.550.20">
    <property type="match status" value="1"/>
</dbReference>
<dbReference type="RefSeq" id="WP_117553539.1">
    <property type="nucleotide sequence ID" value="NZ_QVFB01000002.1"/>
</dbReference>
<dbReference type="EMBL" id="QVFB01000002">
    <property type="protein sequence ID" value="RGC21163.1"/>
    <property type="molecule type" value="Genomic_DNA"/>
</dbReference>
<comment type="caution">
    <text evidence="2">The sequence shown here is derived from an EMBL/GenBank/DDBJ whole genome shotgun (WGS) entry which is preliminary data.</text>
</comment>
<reference evidence="2 3" key="1">
    <citation type="submission" date="2018-08" db="EMBL/GenBank/DDBJ databases">
        <title>A genome reference for cultivated species of the human gut microbiota.</title>
        <authorList>
            <person name="Zou Y."/>
            <person name="Xue W."/>
            <person name="Luo G."/>
        </authorList>
    </citation>
    <scope>NUCLEOTIDE SEQUENCE [LARGE SCALE GENOMIC DNA]</scope>
    <source>
        <strain evidence="2 3">AM37-13AC</strain>
    </source>
</reference>
<dbReference type="GO" id="GO:0016020">
    <property type="term" value="C:membrane"/>
    <property type="evidence" value="ECO:0007669"/>
    <property type="project" value="GOC"/>
</dbReference>
<dbReference type="GO" id="GO:0051999">
    <property type="term" value="P:mannosyl-inositol phosphorylceramide biosynthetic process"/>
    <property type="evidence" value="ECO:0007669"/>
    <property type="project" value="TreeGrafter"/>
</dbReference>
<dbReference type="GO" id="GO:0000030">
    <property type="term" value="F:mannosyltransferase activity"/>
    <property type="evidence" value="ECO:0007669"/>
    <property type="project" value="TreeGrafter"/>
</dbReference>
<organism evidence="2 3">
    <name type="scientific">Faecalibacterium prausnitzii</name>
    <dbReference type="NCBI Taxonomy" id="853"/>
    <lineage>
        <taxon>Bacteria</taxon>
        <taxon>Bacillati</taxon>
        <taxon>Bacillota</taxon>
        <taxon>Clostridia</taxon>
        <taxon>Eubacteriales</taxon>
        <taxon>Oscillospiraceae</taxon>
        <taxon>Faecalibacterium</taxon>
    </lineage>
</organism>
<sequence length="266" mass="30918">MIPKVIHYCWFGGNPLPELAQKCIASWKKYCPNYEIKEWNENNFDLSVCDYVKEAYDAKKWAFVSDYARLDIIYHNGGIYLDTDVELLKPLDEFLEASAFFGAESTGFVATGLGFGAEKKNKVVKRMLDEYTNVHFKKLDGTFDTTPCPRRNTKPLEEEGYRFSEKEIWKAKDVVVFPPKYFCPIDYRTGRIMITDRTYSIHHYSALWLSDEERYYGELAQKIACAFPKFPHKIGSLIARAIATAKFKGIKSMLVETCRWFKRHGK</sequence>
<dbReference type="Proteomes" id="UP000260733">
    <property type="component" value="Unassembled WGS sequence"/>
</dbReference>
<name>A0A3E2W8B5_9FIRM</name>
<dbReference type="AlphaFoldDB" id="A0A3E2W8B5"/>
<dbReference type="PANTHER" id="PTHR32385:SF15">
    <property type="entry name" value="INOSITOL PHOSPHOCERAMIDE MANNOSYLTRANSFERASE 1"/>
    <property type="match status" value="1"/>
</dbReference>
<dbReference type="InterPro" id="IPR051706">
    <property type="entry name" value="Glycosyltransferase_domain"/>
</dbReference>
<evidence type="ECO:0000256" key="1">
    <source>
        <dbReference type="ARBA" id="ARBA00022679"/>
    </source>
</evidence>
<dbReference type="PANTHER" id="PTHR32385">
    <property type="entry name" value="MANNOSYL PHOSPHORYLINOSITOL CERAMIDE SYNTHASE"/>
    <property type="match status" value="1"/>
</dbReference>